<accession>A0A1X2HUX4</accession>
<dbReference type="EMBL" id="MCGN01000001">
    <property type="protein sequence ID" value="ORZ03395.1"/>
    <property type="molecule type" value="Genomic_DNA"/>
</dbReference>
<keyword evidence="1" id="KW-0812">Transmembrane</keyword>
<sequence>MKHAADISINMYGKLCYAYALMPMKYSLMACLIRADKSFVCLTWTKSVYCALYYLTLAMMVITSASTSSLVQWVLTWPIFPWK</sequence>
<name>A0A1X2HUX4_SYNRA</name>
<comment type="caution">
    <text evidence="2">The sequence shown here is derived from an EMBL/GenBank/DDBJ whole genome shotgun (WGS) entry which is preliminary data.</text>
</comment>
<keyword evidence="1" id="KW-0472">Membrane</keyword>
<organism evidence="2 3">
    <name type="scientific">Syncephalastrum racemosum</name>
    <name type="common">Filamentous fungus</name>
    <dbReference type="NCBI Taxonomy" id="13706"/>
    <lineage>
        <taxon>Eukaryota</taxon>
        <taxon>Fungi</taxon>
        <taxon>Fungi incertae sedis</taxon>
        <taxon>Mucoromycota</taxon>
        <taxon>Mucoromycotina</taxon>
        <taxon>Mucoromycetes</taxon>
        <taxon>Mucorales</taxon>
        <taxon>Syncephalastraceae</taxon>
        <taxon>Syncephalastrum</taxon>
    </lineage>
</organism>
<keyword evidence="1" id="KW-1133">Transmembrane helix</keyword>
<proteinExistence type="predicted"/>
<reference evidence="2 3" key="1">
    <citation type="submission" date="2016-07" db="EMBL/GenBank/DDBJ databases">
        <title>Pervasive Adenine N6-methylation of Active Genes in Fungi.</title>
        <authorList>
            <consortium name="DOE Joint Genome Institute"/>
            <person name="Mondo S.J."/>
            <person name="Dannebaum R.O."/>
            <person name="Kuo R.C."/>
            <person name="Labutti K."/>
            <person name="Haridas S."/>
            <person name="Kuo A."/>
            <person name="Salamov A."/>
            <person name="Ahrendt S.R."/>
            <person name="Lipzen A."/>
            <person name="Sullivan W."/>
            <person name="Andreopoulos W.B."/>
            <person name="Clum A."/>
            <person name="Lindquist E."/>
            <person name="Daum C."/>
            <person name="Ramamoorthy G.K."/>
            <person name="Gryganskyi A."/>
            <person name="Culley D."/>
            <person name="Magnuson J.K."/>
            <person name="James T.Y."/>
            <person name="O'Malley M.A."/>
            <person name="Stajich J.E."/>
            <person name="Spatafora J.W."/>
            <person name="Visel A."/>
            <person name="Grigoriev I.V."/>
        </authorList>
    </citation>
    <scope>NUCLEOTIDE SEQUENCE [LARGE SCALE GENOMIC DNA]</scope>
    <source>
        <strain evidence="2 3">NRRL 2496</strain>
    </source>
</reference>
<evidence type="ECO:0000313" key="3">
    <source>
        <dbReference type="Proteomes" id="UP000242180"/>
    </source>
</evidence>
<gene>
    <name evidence="2" type="ORF">BCR43DRAFT_483283</name>
</gene>
<dbReference type="InParanoid" id="A0A1X2HUX4"/>
<evidence type="ECO:0000256" key="1">
    <source>
        <dbReference type="SAM" id="Phobius"/>
    </source>
</evidence>
<feature type="transmembrane region" description="Helical" evidence="1">
    <location>
        <begin position="52"/>
        <end position="75"/>
    </location>
</feature>
<dbReference type="AlphaFoldDB" id="A0A1X2HUX4"/>
<dbReference type="Proteomes" id="UP000242180">
    <property type="component" value="Unassembled WGS sequence"/>
</dbReference>
<keyword evidence="3" id="KW-1185">Reference proteome</keyword>
<protein>
    <submittedName>
        <fullName evidence="2">Uncharacterized protein</fullName>
    </submittedName>
</protein>
<evidence type="ECO:0000313" key="2">
    <source>
        <dbReference type="EMBL" id="ORZ03395.1"/>
    </source>
</evidence>